<accession>B9T7S6</accession>
<gene>
    <name evidence="3" type="ORF">RCOM_0125920</name>
</gene>
<dbReference type="InterPro" id="IPR048297">
    <property type="entry name" value="DUF936_dom_pln"/>
</dbReference>
<dbReference type="InterPro" id="IPR010341">
    <property type="entry name" value="DUF936_pln"/>
</dbReference>
<dbReference type="InParanoid" id="B9T7S6"/>
<dbReference type="Proteomes" id="UP000008311">
    <property type="component" value="Unassembled WGS sequence"/>
</dbReference>
<feature type="region of interest" description="Disordered" evidence="1">
    <location>
        <begin position="203"/>
        <end position="230"/>
    </location>
</feature>
<dbReference type="AlphaFoldDB" id="B9T7S6"/>
<evidence type="ECO:0000256" key="1">
    <source>
        <dbReference type="SAM" id="MobiDB-lite"/>
    </source>
</evidence>
<dbReference type="STRING" id="3988.B9T7S6"/>
<dbReference type="Pfam" id="PF06075">
    <property type="entry name" value="DUF936"/>
    <property type="match status" value="1"/>
</dbReference>
<dbReference type="eggNOG" id="ENOG502QV4V">
    <property type="taxonomic scope" value="Eukaryota"/>
</dbReference>
<dbReference type="EMBL" id="EQ974819">
    <property type="protein sequence ID" value="EEF28087.1"/>
    <property type="molecule type" value="Genomic_DNA"/>
</dbReference>
<dbReference type="PANTHER" id="PTHR31928">
    <property type="entry name" value="EXPRESSED PROTEIN"/>
    <property type="match status" value="1"/>
</dbReference>
<organism evidence="3 4">
    <name type="scientific">Ricinus communis</name>
    <name type="common">Castor bean</name>
    <dbReference type="NCBI Taxonomy" id="3988"/>
    <lineage>
        <taxon>Eukaryota</taxon>
        <taxon>Viridiplantae</taxon>
        <taxon>Streptophyta</taxon>
        <taxon>Embryophyta</taxon>
        <taxon>Tracheophyta</taxon>
        <taxon>Spermatophyta</taxon>
        <taxon>Magnoliopsida</taxon>
        <taxon>eudicotyledons</taxon>
        <taxon>Gunneridae</taxon>
        <taxon>Pentapetalae</taxon>
        <taxon>rosids</taxon>
        <taxon>fabids</taxon>
        <taxon>Malpighiales</taxon>
        <taxon>Euphorbiaceae</taxon>
        <taxon>Acalyphoideae</taxon>
        <taxon>Acalypheae</taxon>
        <taxon>Ricinus</taxon>
    </lineage>
</organism>
<feature type="region of interest" description="Disordered" evidence="1">
    <location>
        <begin position="130"/>
        <end position="190"/>
    </location>
</feature>
<reference evidence="4" key="1">
    <citation type="journal article" date="2010" name="Nat. Biotechnol.">
        <title>Draft genome sequence of the oilseed species Ricinus communis.</title>
        <authorList>
            <person name="Chan A.P."/>
            <person name="Crabtree J."/>
            <person name="Zhao Q."/>
            <person name="Lorenzi H."/>
            <person name="Orvis J."/>
            <person name="Puiu D."/>
            <person name="Melake-Berhan A."/>
            <person name="Jones K.M."/>
            <person name="Redman J."/>
            <person name="Chen G."/>
            <person name="Cahoon E.B."/>
            <person name="Gedil M."/>
            <person name="Stanke M."/>
            <person name="Haas B.J."/>
            <person name="Wortman J.R."/>
            <person name="Fraser-Liggett C.M."/>
            <person name="Ravel J."/>
            <person name="Rabinowicz P.D."/>
        </authorList>
    </citation>
    <scope>NUCLEOTIDE SEQUENCE [LARGE SCALE GENOMIC DNA]</scope>
    <source>
        <strain evidence="4">cv. Hale</strain>
    </source>
</reference>
<evidence type="ECO:0000313" key="3">
    <source>
        <dbReference type="EMBL" id="EEF28087.1"/>
    </source>
</evidence>
<feature type="domain" description="DUF936" evidence="2">
    <location>
        <begin position="4"/>
        <end position="120"/>
    </location>
</feature>
<sequence length="230" mass="25094">MANLVPGVLLKLLQHMNTDVKVAGEYRSSLLQVVSIVPALAGGELFPNQGFYLKVSDSSHATYVSLPDEHDDLILSDKIQLGQFIHVERLESASPVPILRGVRPVPGRHPCVGSPEDIVATHSLGFLNNNHDSSSSSKHLEKIRTPVKGISGSNNVGEKEKPVGTRLNGNATKEDLSDKRTSSLIRSKSQLSKHALNLDLKKESLAKVKSSGSSNRQRLKGRTRDQLRQE</sequence>
<evidence type="ECO:0000313" key="4">
    <source>
        <dbReference type="Proteomes" id="UP000008311"/>
    </source>
</evidence>
<evidence type="ECO:0000259" key="2">
    <source>
        <dbReference type="Pfam" id="PF06075"/>
    </source>
</evidence>
<proteinExistence type="predicted"/>
<feature type="compositionally biased region" description="Basic and acidic residues" evidence="1">
    <location>
        <begin position="172"/>
        <end position="181"/>
    </location>
</feature>
<dbReference type="PANTHER" id="PTHR31928:SF4">
    <property type="entry name" value="OS08G0541500 PROTEIN"/>
    <property type="match status" value="1"/>
</dbReference>
<name>B9T7S6_RICCO</name>
<protein>
    <recommendedName>
        <fullName evidence="2">DUF936 domain-containing protein</fullName>
    </recommendedName>
</protein>
<keyword evidence="4" id="KW-1185">Reference proteome</keyword>